<reference evidence="1 2" key="1">
    <citation type="submission" date="2019-03" db="EMBL/GenBank/DDBJ databases">
        <title>Draft genome sequences of novel Actinobacteria.</title>
        <authorList>
            <person name="Sahin N."/>
            <person name="Ay H."/>
            <person name="Saygin H."/>
        </authorList>
    </citation>
    <scope>NUCLEOTIDE SEQUENCE [LARGE SCALE GENOMIC DNA]</scope>
    <source>
        <strain evidence="1 2">JCM 13523</strain>
    </source>
</reference>
<evidence type="ECO:0000313" key="1">
    <source>
        <dbReference type="EMBL" id="TDD61979.1"/>
    </source>
</evidence>
<keyword evidence="2" id="KW-1185">Reference proteome</keyword>
<sequence>MKYLILIHSNPEPWGHPTIDFTEIGRAIPAAEKEAMNKDFEELLTDLSAKGELVSGQALGPAAGAKLYRTEGRQRVTTDGPYAEAKDR</sequence>
<name>A0A4R4ZVC5_9ACTN</name>
<gene>
    <name evidence="1" type="ORF">E1263_05000</name>
</gene>
<dbReference type="InterPro" id="IPR011008">
    <property type="entry name" value="Dimeric_a/b-barrel"/>
</dbReference>
<dbReference type="OrthoDB" id="3784582at2"/>
<dbReference type="Gene3D" id="3.30.70.1060">
    <property type="entry name" value="Dimeric alpha+beta barrel"/>
    <property type="match status" value="1"/>
</dbReference>
<proteinExistence type="predicted"/>
<dbReference type="SUPFAM" id="SSF54909">
    <property type="entry name" value="Dimeric alpha+beta barrel"/>
    <property type="match status" value="1"/>
</dbReference>
<evidence type="ECO:0008006" key="3">
    <source>
        <dbReference type="Google" id="ProtNLM"/>
    </source>
</evidence>
<dbReference type="AlphaFoldDB" id="A0A4R4ZVC5"/>
<organism evidence="1 2">
    <name type="scientific">Kribbella antibiotica</name>
    <dbReference type="NCBI Taxonomy" id="190195"/>
    <lineage>
        <taxon>Bacteria</taxon>
        <taxon>Bacillati</taxon>
        <taxon>Actinomycetota</taxon>
        <taxon>Actinomycetes</taxon>
        <taxon>Propionibacteriales</taxon>
        <taxon>Kribbellaceae</taxon>
        <taxon>Kribbella</taxon>
    </lineage>
</organism>
<dbReference type="Proteomes" id="UP000295124">
    <property type="component" value="Unassembled WGS sequence"/>
</dbReference>
<evidence type="ECO:0000313" key="2">
    <source>
        <dbReference type="Proteomes" id="UP000295124"/>
    </source>
</evidence>
<accession>A0A4R4ZVC5</accession>
<comment type="caution">
    <text evidence="1">The sequence shown here is derived from an EMBL/GenBank/DDBJ whole genome shotgun (WGS) entry which is preliminary data.</text>
</comment>
<dbReference type="RefSeq" id="WP_132165850.1">
    <property type="nucleotide sequence ID" value="NZ_SMKX01000009.1"/>
</dbReference>
<dbReference type="EMBL" id="SMKX01000009">
    <property type="protein sequence ID" value="TDD61979.1"/>
    <property type="molecule type" value="Genomic_DNA"/>
</dbReference>
<protein>
    <recommendedName>
        <fullName evidence="3">YCII-related domain-containing protein</fullName>
    </recommendedName>
</protein>